<dbReference type="Proteomes" id="UP000054097">
    <property type="component" value="Unassembled WGS sequence"/>
</dbReference>
<reference evidence="1 2" key="1">
    <citation type="submission" date="2014-04" db="EMBL/GenBank/DDBJ databases">
        <authorList>
            <consortium name="DOE Joint Genome Institute"/>
            <person name="Kuo A."/>
            <person name="Zuccaro A."/>
            <person name="Kohler A."/>
            <person name="Nagy L.G."/>
            <person name="Floudas D."/>
            <person name="Copeland A."/>
            <person name="Barry K.W."/>
            <person name="Cichocki N."/>
            <person name="Veneault-Fourrey C."/>
            <person name="LaButti K."/>
            <person name="Lindquist E.A."/>
            <person name="Lipzen A."/>
            <person name="Lundell T."/>
            <person name="Morin E."/>
            <person name="Murat C."/>
            <person name="Sun H."/>
            <person name="Tunlid A."/>
            <person name="Henrissat B."/>
            <person name="Grigoriev I.V."/>
            <person name="Hibbett D.S."/>
            <person name="Martin F."/>
            <person name="Nordberg H.P."/>
            <person name="Cantor M.N."/>
            <person name="Hua S.X."/>
        </authorList>
    </citation>
    <scope>NUCLEOTIDE SEQUENCE [LARGE SCALE GENOMIC DNA]</scope>
    <source>
        <strain evidence="1 2">MAFF 305830</strain>
    </source>
</reference>
<gene>
    <name evidence="1" type="ORF">M408DRAFT_270129</name>
</gene>
<evidence type="ECO:0000313" key="2">
    <source>
        <dbReference type="Proteomes" id="UP000054097"/>
    </source>
</evidence>
<proteinExistence type="predicted"/>
<reference evidence="2" key="2">
    <citation type="submission" date="2015-01" db="EMBL/GenBank/DDBJ databases">
        <title>Evolutionary Origins and Diversification of the Mycorrhizal Mutualists.</title>
        <authorList>
            <consortium name="DOE Joint Genome Institute"/>
            <consortium name="Mycorrhizal Genomics Consortium"/>
            <person name="Kohler A."/>
            <person name="Kuo A."/>
            <person name="Nagy L.G."/>
            <person name="Floudas D."/>
            <person name="Copeland A."/>
            <person name="Barry K.W."/>
            <person name="Cichocki N."/>
            <person name="Veneault-Fourrey C."/>
            <person name="LaButti K."/>
            <person name="Lindquist E.A."/>
            <person name="Lipzen A."/>
            <person name="Lundell T."/>
            <person name="Morin E."/>
            <person name="Murat C."/>
            <person name="Riley R."/>
            <person name="Ohm R."/>
            <person name="Sun H."/>
            <person name="Tunlid A."/>
            <person name="Henrissat B."/>
            <person name="Grigoriev I.V."/>
            <person name="Hibbett D.S."/>
            <person name="Martin F."/>
        </authorList>
    </citation>
    <scope>NUCLEOTIDE SEQUENCE [LARGE SCALE GENOMIC DNA]</scope>
    <source>
        <strain evidence="2">MAFF 305830</strain>
    </source>
</reference>
<sequence length="67" mass="7691">MEPRFFAFGAFSTLCPSVIGRWELEKYMHQDSHESITRDLREKDPGPRTVSSLEDDALLLHSLKGQL</sequence>
<dbReference type="HOGENOM" id="CLU_2814030_0_0_1"/>
<name>A0A0C3BH33_SERVB</name>
<dbReference type="EMBL" id="KN824283">
    <property type="protein sequence ID" value="KIM30781.1"/>
    <property type="molecule type" value="Genomic_DNA"/>
</dbReference>
<evidence type="ECO:0000313" key="1">
    <source>
        <dbReference type="EMBL" id="KIM30781.1"/>
    </source>
</evidence>
<accession>A0A0C3BH33</accession>
<dbReference type="AlphaFoldDB" id="A0A0C3BH33"/>
<organism evidence="1 2">
    <name type="scientific">Serendipita vermifera MAFF 305830</name>
    <dbReference type="NCBI Taxonomy" id="933852"/>
    <lineage>
        <taxon>Eukaryota</taxon>
        <taxon>Fungi</taxon>
        <taxon>Dikarya</taxon>
        <taxon>Basidiomycota</taxon>
        <taxon>Agaricomycotina</taxon>
        <taxon>Agaricomycetes</taxon>
        <taxon>Sebacinales</taxon>
        <taxon>Serendipitaceae</taxon>
        <taxon>Serendipita</taxon>
    </lineage>
</organism>
<protein>
    <submittedName>
        <fullName evidence="1">Uncharacterized protein</fullName>
    </submittedName>
</protein>
<keyword evidence="2" id="KW-1185">Reference proteome</keyword>